<dbReference type="EMBL" id="JABBCQ020000014">
    <property type="protein sequence ID" value="MBI1625921.1"/>
    <property type="molecule type" value="Genomic_DNA"/>
</dbReference>
<evidence type="ECO:0000313" key="2">
    <source>
        <dbReference type="EMBL" id="MBI1625921.1"/>
    </source>
</evidence>
<name>A0A843B563_9BURK</name>
<protein>
    <submittedName>
        <fullName evidence="2">Relaxase/mobilization nuclease domain-containing protein</fullName>
    </submittedName>
</protein>
<evidence type="ECO:0000256" key="1">
    <source>
        <dbReference type="SAM" id="MobiDB-lite"/>
    </source>
</evidence>
<dbReference type="AlphaFoldDB" id="A0A843B563"/>
<evidence type="ECO:0000313" key="3">
    <source>
        <dbReference type="Proteomes" id="UP000530032"/>
    </source>
</evidence>
<feature type="region of interest" description="Disordered" evidence="1">
    <location>
        <begin position="298"/>
        <end position="359"/>
    </location>
</feature>
<gene>
    <name evidence="2" type="ORF">HF327_015595</name>
</gene>
<reference evidence="2" key="1">
    <citation type="submission" date="2020-12" db="EMBL/GenBank/DDBJ databases">
        <title>Comamonas sp. nov., isolated from stream water.</title>
        <authorList>
            <person name="Park K.-H."/>
        </authorList>
    </citation>
    <scope>NUCLEOTIDE SEQUENCE</scope>
    <source>
        <strain evidence="2">EJ-4</strain>
    </source>
</reference>
<proteinExistence type="predicted"/>
<dbReference type="RefSeq" id="WP_198461108.1">
    <property type="nucleotide sequence ID" value="NZ_JABBCQ020000014.1"/>
</dbReference>
<organism evidence="2 3">
    <name type="scientific">Comamonas suwonensis</name>
    <dbReference type="NCBI Taxonomy" id="2606214"/>
    <lineage>
        <taxon>Bacteria</taxon>
        <taxon>Pseudomonadati</taxon>
        <taxon>Pseudomonadota</taxon>
        <taxon>Betaproteobacteria</taxon>
        <taxon>Burkholderiales</taxon>
        <taxon>Comamonadaceae</taxon>
        <taxon>Comamonas</taxon>
    </lineage>
</organism>
<comment type="caution">
    <text evidence="2">The sequence shown here is derived from an EMBL/GenBank/DDBJ whole genome shotgun (WGS) entry which is preliminary data.</text>
</comment>
<sequence>MPHGKGDAMQAAQYLLSQHDHAGKPRSVAPDVLDGDPVMVATIANQTHRAHKYACGCLSFRDGEQPTAAQQKEIMRDFERTFLPGLQKGRHYAIAWVAHEDKGNLELNYLLATTELTTGKQLNPFPPGDVQHEFNDAWVANTNHVLGYAQVVADPLKIARSRFETKVLPLKDAASAICQQASSHKQVRNELQALFGAAIVGGDLNSRADVVDMLQNLGTVTRTGKDYLSFVPHGEQKAIRLKGPMFHEDADYQQIRADAGGKAAAQELTEDQFSRNGAKLERLKQSRAEHFQKLYAQPLGKAQQRTYGPKKAQQHKQVKPLASPEKTKVADEAPQPSQPVMKPQEEPVMQNKNEAQPKKPRAALYNPQTKAGRAHSSALLNLGRSAMPLQVPALGALVIQVAMLNAQLTELTTAYERIPYGDPHYGKKRMELYDRMRLVQLALEALTLQLNEAKFKLGDEDEKKNKPKVW</sequence>
<dbReference type="Proteomes" id="UP000530032">
    <property type="component" value="Unassembled WGS sequence"/>
</dbReference>
<keyword evidence="3" id="KW-1185">Reference proteome</keyword>
<accession>A0A843B563</accession>